<dbReference type="InterPro" id="IPR050275">
    <property type="entry name" value="PGM_Phosphatase"/>
</dbReference>
<dbReference type="PANTHER" id="PTHR48100">
    <property type="entry name" value="BROAD-SPECIFICITY PHOSPHATASE YOR283W-RELATED"/>
    <property type="match status" value="1"/>
</dbReference>
<evidence type="ECO:0000256" key="4">
    <source>
        <dbReference type="PIRSR" id="PIRSR613078-2"/>
    </source>
</evidence>
<feature type="region of interest" description="Disordered" evidence="5">
    <location>
        <begin position="50"/>
        <end position="69"/>
    </location>
</feature>
<dbReference type="GO" id="GO:0016791">
    <property type="term" value="F:phosphatase activity"/>
    <property type="evidence" value="ECO:0007669"/>
    <property type="project" value="TreeGrafter"/>
</dbReference>
<dbReference type="InterPro" id="IPR013078">
    <property type="entry name" value="His_Pase_superF_clade-1"/>
</dbReference>
<organism evidence="6 7">
    <name type="scientific">Cymbomonas tetramitiformis</name>
    <dbReference type="NCBI Taxonomy" id="36881"/>
    <lineage>
        <taxon>Eukaryota</taxon>
        <taxon>Viridiplantae</taxon>
        <taxon>Chlorophyta</taxon>
        <taxon>Pyramimonadophyceae</taxon>
        <taxon>Pyramimonadales</taxon>
        <taxon>Pyramimonadaceae</taxon>
        <taxon>Cymbomonas</taxon>
    </lineage>
</organism>
<gene>
    <name evidence="6" type="ORF">CYMTET_14468</name>
</gene>
<keyword evidence="1" id="KW-0324">Glycolysis</keyword>
<dbReference type="Gene3D" id="3.40.50.1240">
    <property type="entry name" value="Phosphoglycerate mutase-like"/>
    <property type="match status" value="1"/>
</dbReference>
<proteinExistence type="inferred from homology"/>
<dbReference type="SUPFAM" id="SSF53254">
    <property type="entry name" value="Phosphoglycerate mutase-like"/>
    <property type="match status" value="1"/>
</dbReference>
<dbReference type="SMART" id="SM00855">
    <property type="entry name" value="PGAM"/>
    <property type="match status" value="1"/>
</dbReference>
<feature type="non-terminal residue" evidence="6">
    <location>
        <position position="357"/>
    </location>
</feature>
<evidence type="ECO:0000256" key="1">
    <source>
        <dbReference type="ARBA" id="ARBA00023152"/>
    </source>
</evidence>
<dbReference type="EMBL" id="LGRX02006063">
    <property type="protein sequence ID" value="KAK3277528.1"/>
    <property type="molecule type" value="Genomic_DNA"/>
</dbReference>
<sequence>MVASRKRPCAISINITGHEHKVSYSTCPICLFQLPKDCLQGHLDECAGDLDAPYSPNPDDEHATPRSSQLTPSLKFLAVEFPEGPDSPGLAPSPKRASCDLETSPLPTCGVIARSDADEIPHEYLSPGNEGGSQYIPSPTGSPISDPHRQDTFGEEALSPALKKAHSFPLYPIFKANTKTVYLIRHGESEYNAAASLGPSFDDPLIFDPHLTPKGRFQAKNLGPKIREAELPENTLFVTSPLTRAMETLLLGLKAAGLPLREKLKPPVDAPSFAGAGFLPGVQIHVEGQLTEHLATSGDIGRPRADLLREFPELSEQLTVLPEGWWFDPSKNSATDRRFIVEESKENLRRRTGNFRA</sequence>
<dbReference type="InterPro" id="IPR001345">
    <property type="entry name" value="PG/BPGM_mutase_AS"/>
</dbReference>
<dbReference type="AlphaFoldDB" id="A0AAE0GGB1"/>
<evidence type="ECO:0000313" key="6">
    <source>
        <dbReference type="EMBL" id="KAK3277528.1"/>
    </source>
</evidence>
<keyword evidence="7" id="KW-1185">Reference proteome</keyword>
<evidence type="ECO:0000256" key="5">
    <source>
        <dbReference type="SAM" id="MobiDB-lite"/>
    </source>
</evidence>
<comment type="caution">
    <text evidence="6">The sequence shown here is derived from an EMBL/GenBank/DDBJ whole genome shotgun (WGS) entry which is preliminary data.</text>
</comment>
<dbReference type="PANTHER" id="PTHR48100:SF1">
    <property type="entry name" value="HISTIDINE PHOSPHATASE FAMILY PROTEIN-RELATED"/>
    <property type="match status" value="1"/>
</dbReference>
<dbReference type="Pfam" id="PF00300">
    <property type="entry name" value="His_Phos_1"/>
    <property type="match status" value="1"/>
</dbReference>
<dbReference type="PROSITE" id="PS00175">
    <property type="entry name" value="PG_MUTASE"/>
    <property type="match status" value="1"/>
</dbReference>
<evidence type="ECO:0000256" key="2">
    <source>
        <dbReference type="ARBA" id="ARBA00023235"/>
    </source>
</evidence>
<keyword evidence="2" id="KW-0413">Isomerase</keyword>
<accession>A0AAE0GGB1</accession>
<dbReference type="Proteomes" id="UP001190700">
    <property type="component" value="Unassembled WGS sequence"/>
</dbReference>
<reference evidence="6 7" key="1">
    <citation type="journal article" date="2015" name="Genome Biol. Evol.">
        <title>Comparative Genomics of a Bacterivorous Green Alga Reveals Evolutionary Causalities and Consequences of Phago-Mixotrophic Mode of Nutrition.</title>
        <authorList>
            <person name="Burns J.A."/>
            <person name="Paasch A."/>
            <person name="Narechania A."/>
            <person name="Kim E."/>
        </authorList>
    </citation>
    <scope>NUCLEOTIDE SEQUENCE [LARGE SCALE GENOMIC DNA]</scope>
    <source>
        <strain evidence="6 7">PLY_AMNH</strain>
    </source>
</reference>
<dbReference type="GO" id="GO:0005737">
    <property type="term" value="C:cytoplasm"/>
    <property type="evidence" value="ECO:0007669"/>
    <property type="project" value="TreeGrafter"/>
</dbReference>
<feature type="binding site" evidence="4">
    <location>
        <begin position="185"/>
        <end position="192"/>
    </location>
    <ligand>
        <name>substrate</name>
    </ligand>
</feature>
<name>A0AAE0GGB1_9CHLO</name>
<evidence type="ECO:0000256" key="3">
    <source>
        <dbReference type="ARBA" id="ARBA00038362"/>
    </source>
</evidence>
<feature type="binding site" evidence="4">
    <location>
        <position position="244"/>
    </location>
    <ligand>
        <name>substrate</name>
    </ligand>
</feature>
<dbReference type="InterPro" id="IPR029033">
    <property type="entry name" value="His_PPase_superfam"/>
</dbReference>
<protein>
    <submittedName>
        <fullName evidence="6">Uncharacterized protein</fullName>
    </submittedName>
</protein>
<comment type="similarity">
    <text evidence="3">Belongs to the phosphoglycerate mutase family.</text>
</comment>
<dbReference type="CDD" id="cd07067">
    <property type="entry name" value="HP_PGM_like"/>
    <property type="match status" value="1"/>
</dbReference>
<evidence type="ECO:0000313" key="7">
    <source>
        <dbReference type="Proteomes" id="UP001190700"/>
    </source>
</evidence>